<gene>
    <name evidence="1" type="ORF">FMOSSE_LOCUS2104</name>
</gene>
<evidence type="ECO:0000313" key="1">
    <source>
        <dbReference type="EMBL" id="CAG8462346.1"/>
    </source>
</evidence>
<protein>
    <submittedName>
        <fullName evidence="1">10920_t:CDS:1</fullName>
    </submittedName>
</protein>
<reference evidence="1" key="1">
    <citation type="submission" date="2021-06" db="EMBL/GenBank/DDBJ databases">
        <authorList>
            <person name="Kallberg Y."/>
            <person name="Tangrot J."/>
            <person name="Rosling A."/>
        </authorList>
    </citation>
    <scope>NUCLEOTIDE SEQUENCE</scope>
    <source>
        <strain evidence="1">87-6 pot B 2015</strain>
    </source>
</reference>
<dbReference type="Proteomes" id="UP000789375">
    <property type="component" value="Unassembled WGS sequence"/>
</dbReference>
<organism evidence="1 2">
    <name type="scientific">Funneliformis mosseae</name>
    <name type="common">Endomycorrhizal fungus</name>
    <name type="synonym">Glomus mosseae</name>
    <dbReference type="NCBI Taxonomy" id="27381"/>
    <lineage>
        <taxon>Eukaryota</taxon>
        <taxon>Fungi</taxon>
        <taxon>Fungi incertae sedis</taxon>
        <taxon>Mucoromycota</taxon>
        <taxon>Glomeromycotina</taxon>
        <taxon>Glomeromycetes</taxon>
        <taxon>Glomerales</taxon>
        <taxon>Glomeraceae</taxon>
        <taxon>Funneliformis</taxon>
    </lineage>
</organism>
<accession>A0A9N8VPU7</accession>
<dbReference type="AlphaFoldDB" id="A0A9N8VPU7"/>
<sequence>MGSYEKSSIPTYIERMTDIEDNENSENVSNTALEIARILSDSQDKND</sequence>
<proteinExistence type="predicted"/>
<evidence type="ECO:0000313" key="2">
    <source>
        <dbReference type="Proteomes" id="UP000789375"/>
    </source>
</evidence>
<dbReference type="EMBL" id="CAJVPP010000260">
    <property type="protein sequence ID" value="CAG8462346.1"/>
    <property type="molecule type" value="Genomic_DNA"/>
</dbReference>
<keyword evidence="2" id="KW-1185">Reference proteome</keyword>
<name>A0A9N8VPU7_FUNMO</name>
<comment type="caution">
    <text evidence="1">The sequence shown here is derived from an EMBL/GenBank/DDBJ whole genome shotgun (WGS) entry which is preliminary data.</text>
</comment>